<feature type="signal peptide" evidence="1">
    <location>
        <begin position="1"/>
        <end position="20"/>
    </location>
</feature>
<comment type="caution">
    <text evidence="2">The sequence shown here is derived from an EMBL/GenBank/DDBJ whole genome shotgun (WGS) entry which is preliminary data.</text>
</comment>
<dbReference type="EMBL" id="PVLF01000002">
    <property type="protein sequence ID" value="PRH83460.1"/>
    <property type="molecule type" value="Genomic_DNA"/>
</dbReference>
<dbReference type="RefSeq" id="WP_106989339.1">
    <property type="nucleotide sequence ID" value="NZ_KZ679084.1"/>
</dbReference>
<accession>A0A2P6MBV1</accession>
<gene>
    <name evidence="2" type="ORF">C6N40_02080</name>
</gene>
<protein>
    <submittedName>
        <fullName evidence="2">DUF2219 domain-containing protein</fullName>
    </submittedName>
</protein>
<keyword evidence="1" id="KW-0732">Signal</keyword>
<name>A0A2P6MBV1_9GAMM</name>
<sequence>MTRHALLAATLLAIAPLAQASCGDDGRVLLRSDNDVYGQAGQDENYSAGAYAAWISPTLESDPGCLPAGIAWLDRATGWLRWGRGDQRNLVLDFHHALYTPRDGLRADIDPDDRPYASTMLLGLAQQVRDGDQLAVTRLQLGMVGPSAQGEMAQDALHHLFGRERFKGWDNQVGDLPLVQFSHDRLWRRAAANGWFGLESDRIHYLGATAGNARIQGHGGVEWRLGRGLPDDFGSNPMHAGADGSAPGTRAPVAAWQWHVFASLEGRGIARDITLDGHGGSHSVDRRDFVAEAGLGVVLTHGRWRLAYGHYRRSREFAGQPEAPVYGSFTLGYRF</sequence>
<evidence type="ECO:0000256" key="1">
    <source>
        <dbReference type="SAM" id="SignalP"/>
    </source>
</evidence>
<reference evidence="2 3" key="1">
    <citation type="submission" date="2018-03" db="EMBL/GenBank/DDBJ databases">
        <title>Arenimonas caeni sp. nov., isolated from activated sludge.</title>
        <authorList>
            <person name="Liu H."/>
        </authorList>
    </citation>
    <scope>NUCLEOTIDE SEQUENCE [LARGE SCALE GENOMIC DNA]</scope>
    <source>
        <strain evidence="3">z29</strain>
    </source>
</reference>
<dbReference type="Gene3D" id="2.40.128.140">
    <property type="entry name" value="Outer membrane protein"/>
    <property type="match status" value="1"/>
</dbReference>
<dbReference type="InterPro" id="IPR018707">
    <property type="entry name" value="LpxR"/>
</dbReference>
<dbReference type="Proteomes" id="UP000241736">
    <property type="component" value="Unassembled WGS sequence"/>
</dbReference>
<dbReference type="OrthoDB" id="9776275at2"/>
<proteinExistence type="predicted"/>
<evidence type="ECO:0000313" key="2">
    <source>
        <dbReference type="EMBL" id="PRH83460.1"/>
    </source>
</evidence>
<keyword evidence="3" id="KW-1185">Reference proteome</keyword>
<dbReference type="AlphaFoldDB" id="A0A2P6MBV1"/>
<dbReference type="Pfam" id="PF09982">
    <property type="entry name" value="LpxR"/>
    <property type="match status" value="1"/>
</dbReference>
<organism evidence="2 3">
    <name type="scientific">Arenimonas caeni</name>
    <dbReference type="NCBI Taxonomy" id="2058085"/>
    <lineage>
        <taxon>Bacteria</taxon>
        <taxon>Pseudomonadati</taxon>
        <taxon>Pseudomonadota</taxon>
        <taxon>Gammaproteobacteria</taxon>
        <taxon>Lysobacterales</taxon>
        <taxon>Lysobacteraceae</taxon>
        <taxon>Arenimonas</taxon>
    </lineage>
</organism>
<dbReference type="InterPro" id="IPR037107">
    <property type="entry name" value="Put_OMP_sf"/>
</dbReference>
<evidence type="ECO:0000313" key="3">
    <source>
        <dbReference type="Proteomes" id="UP000241736"/>
    </source>
</evidence>
<feature type="chain" id="PRO_5015146605" evidence="1">
    <location>
        <begin position="21"/>
        <end position="335"/>
    </location>
</feature>